<dbReference type="STRING" id="1914305.BLW93_03315"/>
<keyword evidence="6 8" id="KW-1133">Transmembrane helix</keyword>
<feature type="transmembrane region" description="Helical" evidence="8">
    <location>
        <begin position="218"/>
        <end position="241"/>
    </location>
</feature>
<keyword evidence="3" id="KW-0813">Transport</keyword>
<evidence type="ECO:0000313" key="10">
    <source>
        <dbReference type="Proteomes" id="UP000187408"/>
    </source>
</evidence>
<evidence type="ECO:0000313" key="9">
    <source>
        <dbReference type="EMBL" id="OMH40829.1"/>
    </source>
</evidence>
<sequence length="353" mass="39712">MNRTLFDKYFPEIVVISTIIIFVISLFIMKSVIFPFFAAMASAYITFPIFEFFLKLFKKRQIAAVLTVVLILVAILGLILVIFPVLLKQIESFIDYLPVLVSKIDFYLAKYLGKKIFSGRFNPGNMKSVFSLIYRNFDINNSITVAALVQKIFSGVFSIASIAINIVVIPFLSYYILVDWENLRDLYLKLLPFEHRAETAVLIDKVNDSLSGYIRGQLLMAFLVAVYFSITLTAIGIRYSFLIAVVAGIMNMIPYVGFFTAFVPSILLAIFDNGDLFHIVAVGIVFLSEAALENVIYPMVMSRTTGINPLLIFFAVFFGATYGNFLGIIVAVPVVAMILPVFDSFMMKKEMKT</sequence>
<evidence type="ECO:0000256" key="6">
    <source>
        <dbReference type="ARBA" id="ARBA00022989"/>
    </source>
</evidence>
<accession>A0A1R1MM55</accession>
<keyword evidence="4" id="KW-1003">Cell membrane</keyword>
<feature type="transmembrane region" description="Helical" evidence="8">
    <location>
        <begin position="63"/>
        <end position="87"/>
    </location>
</feature>
<dbReference type="InterPro" id="IPR002549">
    <property type="entry name" value="AI-2E-like"/>
</dbReference>
<gene>
    <name evidence="9" type="ORF">BLW93_03315</name>
</gene>
<evidence type="ECO:0000256" key="5">
    <source>
        <dbReference type="ARBA" id="ARBA00022692"/>
    </source>
</evidence>
<evidence type="ECO:0000256" key="2">
    <source>
        <dbReference type="ARBA" id="ARBA00009773"/>
    </source>
</evidence>
<feature type="transmembrane region" description="Helical" evidence="8">
    <location>
        <begin position="253"/>
        <end position="271"/>
    </location>
</feature>
<keyword evidence="7 8" id="KW-0472">Membrane</keyword>
<name>A0A1R1MM55_9BACT</name>
<feature type="transmembrane region" description="Helical" evidence="8">
    <location>
        <begin position="9"/>
        <end position="28"/>
    </location>
</feature>
<feature type="transmembrane region" description="Helical" evidence="8">
    <location>
        <begin position="152"/>
        <end position="177"/>
    </location>
</feature>
<organism evidence="9 10">
    <name type="scientific">Desulfurobacterium indicum</name>
    <dbReference type="NCBI Taxonomy" id="1914305"/>
    <lineage>
        <taxon>Bacteria</taxon>
        <taxon>Pseudomonadati</taxon>
        <taxon>Aquificota</taxon>
        <taxon>Aquificia</taxon>
        <taxon>Desulfurobacteriales</taxon>
        <taxon>Desulfurobacteriaceae</taxon>
        <taxon>Desulfurobacterium</taxon>
    </lineage>
</organism>
<evidence type="ECO:0008006" key="11">
    <source>
        <dbReference type="Google" id="ProtNLM"/>
    </source>
</evidence>
<evidence type="ECO:0000256" key="4">
    <source>
        <dbReference type="ARBA" id="ARBA00022475"/>
    </source>
</evidence>
<dbReference type="PANTHER" id="PTHR21716">
    <property type="entry name" value="TRANSMEMBRANE PROTEIN"/>
    <property type="match status" value="1"/>
</dbReference>
<feature type="transmembrane region" description="Helical" evidence="8">
    <location>
        <begin position="277"/>
        <end position="297"/>
    </location>
</feature>
<dbReference type="RefSeq" id="WP_076712693.1">
    <property type="nucleotide sequence ID" value="NZ_MOEN01000008.1"/>
</dbReference>
<dbReference type="EMBL" id="MOEN01000008">
    <property type="protein sequence ID" value="OMH40829.1"/>
    <property type="molecule type" value="Genomic_DNA"/>
</dbReference>
<keyword evidence="5 8" id="KW-0812">Transmembrane</keyword>
<dbReference type="Pfam" id="PF01594">
    <property type="entry name" value="AI-2E_transport"/>
    <property type="match status" value="1"/>
</dbReference>
<keyword evidence="10" id="KW-1185">Reference proteome</keyword>
<comment type="similarity">
    <text evidence="2">Belongs to the autoinducer-2 exporter (AI-2E) (TC 2.A.86) family.</text>
</comment>
<feature type="transmembrane region" description="Helical" evidence="8">
    <location>
        <begin position="309"/>
        <end position="342"/>
    </location>
</feature>
<feature type="transmembrane region" description="Helical" evidence="8">
    <location>
        <begin position="34"/>
        <end position="54"/>
    </location>
</feature>
<dbReference type="GO" id="GO:0005886">
    <property type="term" value="C:plasma membrane"/>
    <property type="evidence" value="ECO:0007669"/>
    <property type="project" value="UniProtKB-SubCell"/>
</dbReference>
<protein>
    <recommendedName>
        <fullName evidence="11">AI-2E family transporter</fullName>
    </recommendedName>
</protein>
<comment type="caution">
    <text evidence="9">The sequence shown here is derived from an EMBL/GenBank/DDBJ whole genome shotgun (WGS) entry which is preliminary data.</text>
</comment>
<evidence type="ECO:0000256" key="3">
    <source>
        <dbReference type="ARBA" id="ARBA00022448"/>
    </source>
</evidence>
<dbReference type="Proteomes" id="UP000187408">
    <property type="component" value="Unassembled WGS sequence"/>
</dbReference>
<proteinExistence type="inferred from homology"/>
<evidence type="ECO:0000256" key="7">
    <source>
        <dbReference type="ARBA" id="ARBA00023136"/>
    </source>
</evidence>
<dbReference type="PANTHER" id="PTHR21716:SF53">
    <property type="entry name" value="PERMEASE PERM-RELATED"/>
    <property type="match status" value="1"/>
</dbReference>
<dbReference type="GO" id="GO:0055085">
    <property type="term" value="P:transmembrane transport"/>
    <property type="evidence" value="ECO:0007669"/>
    <property type="project" value="TreeGrafter"/>
</dbReference>
<evidence type="ECO:0000256" key="8">
    <source>
        <dbReference type="SAM" id="Phobius"/>
    </source>
</evidence>
<comment type="subcellular location">
    <subcellularLocation>
        <location evidence="1">Cell membrane</location>
        <topology evidence="1">Multi-pass membrane protein</topology>
    </subcellularLocation>
</comment>
<reference evidence="9 10" key="1">
    <citation type="submission" date="2016-10" db="EMBL/GenBank/DDBJ databases">
        <title>Genome sequence of a sulfur-reducing bacterium Desulfurobacterium indicum K6013.</title>
        <authorList>
            <person name="Cao J."/>
            <person name="Shao Z."/>
            <person name="Alain K."/>
            <person name="Jebbar M."/>
        </authorList>
    </citation>
    <scope>NUCLEOTIDE SEQUENCE [LARGE SCALE GENOMIC DNA]</scope>
    <source>
        <strain evidence="9 10">K6013</strain>
    </source>
</reference>
<evidence type="ECO:0000256" key="1">
    <source>
        <dbReference type="ARBA" id="ARBA00004651"/>
    </source>
</evidence>
<dbReference type="AlphaFoldDB" id="A0A1R1MM55"/>
<dbReference type="OrthoDB" id="9793390at2"/>